<feature type="chain" id="PRO_5018997613" evidence="2">
    <location>
        <begin position="22"/>
        <end position="275"/>
    </location>
</feature>
<evidence type="ECO:0000256" key="1">
    <source>
        <dbReference type="ARBA" id="ARBA00023284"/>
    </source>
</evidence>
<dbReference type="InterPro" id="IPR036249">
    <property type="entry name" value="Thioredoxin-like_sf"/>
</dbReference>
<keyword evidence="2" id="KW-0732">Signal</keyword>
<dbReference type="AlphaFoldDB" id="A0A425Y5B0"/>
<gene>
    <name evidence="3" type="ORF">DWB61_04655</name>
</gene>
<evidence type="ECO:0000256" key="2">
    <source>
        <dbReference type="SAM" id="SignalP"/>
    </source>
</evidence>
<name>A0A425Y5B0_9BACT</name>
<evidence type="ECO:0000313" key="3">
    <source>
        <dbReference type="EMBL" id="RRG23686.1"/>
    </source>
</evidence>
<dbReference type="Gene3D" id="3.40.30.10">
    <property type="entry name" value="Glutaredoxin"/>
    <property type="match status" value="1"/>
</dbReference>
<dbReference type="PROSITE" id="PS00194">
    <property type="entry name" value="THIOREDOXIN_1"/>
    <property type="match status" value="1"/>
</dbReference>
<dbReference type="OrthoDB" id="1099736at2"/>
<dbReference type="SUPFAM" id="SSF52833">
    <property type="entry name" value="Thioredoxin-like"/>
    <property type="match status" value="1"/>
</dbReference>
<keyword evidence="4" id="KW-1185">Reference proteome</keyword>
<accession>A0A425Y5B0</accession>
<feature type="signal peptide" evidence="2">
    <location>
        <begin position="1"/>
        <end position="21"/>
    </location>
</feature>
<proteinExistence type="predicted"/>
<reference evidence="3 4" key="1">
    <citation type="submission" date="2018-07" db="EMBL/GenBank/DDBJ databases">
        <title>Draft genome sequence of Ancylomarina sp. M1P.</title>
        <authorList>
            <person name="Yadav S."/>
            <person name="Villanueva L."/>
            <person name="Damste J.S.S."/>
        </authorList>
    </citation>
    <scope>NUCLEOTIDE SEQUENCE [LARGE SCALE GENOMIC DNA]</scope>
    <source>
        <strain evidence="3 4">M1P</strain>
    </source>
</reference>
<dbReference type="EMBL" id="QQWG01000003">
    <property type="protein sequence ID" value="RRG23686.1"/>
    <property type="molecule type" value="Genomic_DNA"/>
</dbReference>
<dbReference type="CDD" id="cd02947">
    <property type="entry name" value="TRX_family"/>
    <property type="match status" value="1"/>
</dbReference>
<keyword evidence="1" id="KW-0676">Redox-active center</keyword>
<dbReference type="Pfam" id="PF13899">
    <property type="entry name" value="Thioredoxin_7"/>
    <property type="match status" value="1"/>
</dbReference>
<sequence>MKLIKVSLSFFLLFFALQASSQIHWLDSYEVAKEVAKEQNKLIVVDCWATWCGPCVKMDDEVWSNEKITHYADSFIFVKIDLSSGFSNPNFMVKAIPKIFVTDAWNTQMNDYTGYQSTSRMNSVLESFCFDVSQIYDVKKEIKDEDNDIESFVTLAMRYQEAFLDLNRDARIPLKNQSNLFFRKAEKELKKNEDGIFLERVNILSCMNKNPKKRLKILNGIKPEDKNNLLLKNVVLVKTYLALEDKKSAQEYYDKVKSEELPYYDFLKEERSLLN</sequence>
<evidence type="ECO:0000313" key="4">
    <source>
        <dbReference type="Proteomes" id="UP000285794"/>
    </source>
</evidence>
<dbReference type="InterPro" id="IPR017937">
    <property type="entry name" value="Thioredoxin_CS"/>
</dbReference>
<dbReference type="RefSeq" id="WP_125029728.1">
    <property type="nucleotide sequence ID" value="NZ_JAPXVP010000003.1"/>
</dbReference>
<organism evidence="3 4">
    <name type="scientific">Ancylomarina euxinus</name>
    <dbReference type="NCBI Taxonomy" id="2283627"/>
    <lineage>
        <taxon>Bacteria</taxon>
        <taxon>Pseudomonadati</taxon>
        <taxon>Bacteroidota</taxon>
        <taxon>Bacteroidia</taxon>
        <taxon>Marinilabiliales</taxon>
        <taxon>Marinifilaceae</taxon>
        <taxon>Ancylomarina</taxon>
    </lineage>
</organism>
<comment type="caution">
    <text evidence="3">The sequence shown here is derived from an EMBL/GenBank/DDBJ whole genome shotgun (WGS) entry which is preliminary data.</text>
</comment>
<dbReference type="Proteomes" id="UP000285794">
    <property type="component" value="Unassembled WGS sequence"/>
</dbReference>
<protein>
    <submittedName>
        <fullName evidence="3">Thioredoxin family protein</fullName>
    </submittedName>
</protein>